<feature type="domain" description="Wall-associated receptor kinase galacturonan-binding" evidence="8">
    <location>
        <begin position="37"/>
        <end position="105"/>
    </location>
</feature>
<dbReference type="InterPro" id="IPR025287">
    <property type="entry name" value="WAK_GUB"/>
</dbReference>
<evidence type="ECO:0000313" key="10">
    <source>
        <dbReference type="EMBL" id="RVX13939.1"/>
    </source>
</evidence>
<keyword evidence="10" id="KW-0808">Transferase</keyword>
<dbReference type="PANTHER" id="PTHR33138">
    <property type="entry name" value="OS01G0690200 PROTEIN"/>
    <property type="match status" value="1"/>
</dbReference>
<evidence type="ECO:0000256" key="2">
    <source>
        <dbReference type="ARBA" id="ARBA00012513"/>
    </source>
</evidence>
<dbReference type="GO" id="GO:0004674">
    <property type="term" value="F:protein serine/threonine kinase activity"/>
    <property type="evidence" value="ECO:0007669"/>
    <property type="project" value="UniProtKB-EC"/>
</dbReference>
<comment type="catalytic activity">
    <reaction evidence="6">
        <text>L-seryl-[protein] + ATP = O-phospho-L-seryl-[protein] + ADP + H(+)</text>
        <dbReference type="Rhea" id="RHEA:17989"/>
        <dbReference type="Rhea" id="RHEA-COMP:9863"/>
        <dbReference type="Rhea" id="RHEA-COMP:11604"/>
        <dbReference type="ChEBI" id="CHEBI:15378"/>
        <dbReference type="ChEBI" id="CHEBI:29999"/>
        <dbReference type="ChEBI" id="CHEBI:30616"/>
        <dbReference type="ChEBI" id="CHEBI:83421"/>
        <dbReference type="ChEBI" id="CHEBI:456216"/>
        <dbReference type="EC" id="2.7.11.1"/>
    </reaction>
</comment>
<dbReference type="GO" id="GO:0016020">
    <property type="term" value="C:membrane"/>
    <property type="evidence" value="ECO:0007669"/>
    <property type="project" value="UniProtKB-SubCell"/>
</dbReference>
<feature type="signal peptide" evidence="7">
    <location>
        <begin position="1"/>
        <end position="28"/>
    </location>
</feature>
<feature type="domain" description="Wall-associated receptor kinase C-terminal" evidence="9">
    <location>
        <begin position="174"/>
        <end position="256"/>
    </location>
</feature>
<keyword evidence="10" id="KW-0418">Kinase</keyword>
<evidence type="ECO:0000256" key="3">
    <source>
        <dbReference type="ARBA" id="ARBA00022729"/>
    </source>
</evidence>
<comment type="catalytic activity">
    <reaction evidence="5">
        <text>L-threonyl-[protein] + ATP = O-phospho-L-threonyl-[protein] + ADP + H(+)</text>
        <dbReference type="Rhea" id="RHEA:46608"/>
        <dbReference type="Rhea" id="RHEA-COMP:11060"/>
        <dbReference type="Rhea" id="RHEA-COMP:11605"/>
        <dbReference type="ChEBI" id="CHEBI:15378"/>
        <dbReference type="ChEBI" id="CHEBI:30013"/>
        <dbReference type="ChEBI" id="CHEBI:30616"/>
        <dbReference type="ChEBI" id="CHEBI:61977"/>
        <dbReference type="ChEBI" id="CHEBI:456216"/>
        <dbReference type="EC" id="2.7.11.1"/>
    </reaction>
</comment>
<dbReference type="Pfam" id="PF13947">
    <property type="entry name" value="GUB_WAK_bind"/>
    <property type="match status" value="1"/>
</dbReference>
<keyword evidence="10" id="KW-0675">Receptor</keyword>
<dbReference type="Pfam" id="PF14380">
    <property type="entry name" value="WAK_assoc"/>
    <property type="match status" value="1"/>
</dbReference>
<dbReference type="EMBL" id="QGNW01000022">
    <property type="protein sequence ID" value="RVX13939.1"/>
    <property type="molecule type" value="Genomic_DNA"/>
</dbReference>
<gene>
    <name evidence="10" type="primary">LRK10L-2.7_3</name>
    <name evidence="10" type="ORF">CK203_011162</name>
</gene>
<dbReference type="OrthoDB" id="1507006at2759"/>
<comment type="subcellular location">
    <subcellularLocation>
        <location evidence="1">Membrane</location>
        <topology evidence="1">Single-pass membrane protein</topology>
    </subcellularLocation>
</comment>
<dbReference type="InterPro" id="IPR032872">
    <property type="entry name" value="WAK_assoc_C"/>
</dbReference>
<feature type="chain" id="PRO_5019447983" description="non-specific serine/threonine protein kinase" evidence="7">
    <location>
        <begin position="29"/>
        <end position="303"/>
    </location>
</feature>
<evidence type="ECO:0000313" key="11">
    <source>
        <dbReference type="Proteomes" id="UP000288805"/>
    </source>
</evidence>
<protein>
    <recommendedName>
        <fullName evidence="2">non-specific serine/threonine protein kinase</fullName>
        <ecNumber evidence="2">2.7.11.1</ecNumber>
    </recommendedName>
</protein>
<name>A0A438JYC8_VITVI</name>
<dbReference type="Proteomes" id="UP000288805">
    <property type="component" value="Unassembled WGS sequence"/>
</dbReference>
<evidence type="ECO:0000256" key="1">
    <source>
        <dbReference type="ARBA" id="ARBA00004167"/>
    </source>
</evidence>
<accession>A0A438JYC8</accession>
<keyword evidence="4" id="KW-0325">Glycoprotein</keyword>
<comment type="caution">
    <text evidence="10">The sequence shown here is derived from an EMBL/GenBank/DDBJ whole genome shotgun (WGS) entry which is preliminary data.</text>
</comment>
<evidence type="ECO:0000259" key="8">
    <source>
        <dbReference type="Pfam" id="PF13947"/>
    </source>
</evidence>
<evidence type="ECO:0000256" key="4">
    <source>
        <dbReference type="ARBA" id="ARBA00023180"/>
    </source>
</evidence>
<dbReference type="AlphaFoldDB" id="A0A438JYC8"/>
<evidence type="ECO:0000259" key="9">
    <source>
        <dbReference type="Pfam" id="PF14380"/>
    </source>
</evidence>
<sequence>MHPNFSQSSLLFSLILFLLSHHFPCSLCLDDFHYSNCTSLLEFECGHELGKIEYPFWVYGHQAEYCGHPLFKLDCEGGEYASIEMMSQKYKVLHIDNNSQILKIVSTDVLSMGHIFCPQSPLMNFTLFNYTSNVETVAFALTYDCSTIGDHPGAYHFSCTMNNRLHEAYLATNLSVAKELRSRCESGVVIPKFPVLVPELEGLRKGSSYDVEEVLREGFEVQWTIDNAICKECVGSGGRCGYDTTSNKSCCLCRDKPYPNKCSSMYPSACSLLFPSFLYQVSVLCVGSSVGFKNTDRHNWAIS</sequence>
<evidence type="ECO:0000256" key="7">
    <source>
        <dbReference type="SAM" id="SignalP"/>
    </source>
</evidence>
<evidence type="ECO:0000256" key="6">
    <source>
        <dbReference type="ARBA" id="ARBA00048679"/>
    </source>
</evidence>
<organism evidence="10 11">
    <name type="scientific">Vitis vinifera</name>
    <name type="common">Grape</name>
    <dbReference type="NCBI Taxonomy" id="29760"/>
    <lineage>
        <taxon>Eukaryota</taxon>
        <taxon>Viridiplantae</taxon>
        <taxon>Streptophyta</taxon>
        <taxon>Embryophyta</taxon>
        <taxon>Tracheophyta</taxon>
        <taxon>Spermatophyta</taxon>
        <taxon>Magnoliopsida</taxon>
        <taxon>eudicotyledons</taxon>
        <taxon>Gunneridae</taxon>
        <taxon>Pentapetalae</taxon>
        <taxon>rosids</taxon>
        <taxon>Vitales</taxon>
        <taxon>Vitaceae</taxon>
        <taxon>Viteae</taxon>
        <taxon>Vitis</taxon>
    </lineage>
</organism>
<proteinExistence type="predicted"/>
<keyword evidence="3 7" id="KW-0732">Signal</keyword>
<dbReference type="EC" id="2.7.11.1" evidence="2"/>
<dbReference type="GO" id="GO:0030247">
    <property type="term" value="F:polysaccharide binding"/>
    <property type="evidence" value="ECO:0007669"/>
    <property type="project" value="InterPro"/>
</dbReference>
<evidence type="ECO:0000256" key="5">
    <source>
        <dbReference type="ARBA" id="ARBA00047899"/>
    </source>
</evidence>
<dbReference type="PANTHER" id="PTHR33138:SF79">
    <property type="entry name" value="WALL-ASSOCIATED RECEPTOR KINASE GALACTURONAN-BINDING DOMAIN-CONTAINING PROTEIN"/>
    <property type="match status" value="1"/>
</dbReference>
<reference evidence="10 11" key="1">
    <citation type="journal article" date="2018" name="PLoS Genet.">
        <title>Population sequencing reveals clonal diversity and ancestral inbreeding in the grapevine cultivar Chardonnay.</title>
        <authorList>
            <person name="Roach M.J."/>
            <person name="Johnson D.L."/>
            <person name="Bohlmann J."/>
            <person name="van Vuuren H.J."/>
            <person name="Jones S.J."/>
            <person name="Pretorius I.S."/>
            <person name="Schmidt S.A."/>
            <person name="Borneman A.R."/>
        </authorList>
    </citation>
    <scope>NUCLEOTIDE SEQUENCE [LARGE SCALE GENOMIC DNA]</scope>
    <source>
        <strain evidence="11">cv. Chardonnay</strain>
        <tissue evidence="10">Leaf</tissue>
    </source>
</reference>